<dbReference type="RefSeq" id="XP_015267062.1">
    <property type="nucleotide sequence ID" value="XM_015411576.1"/>
</dbReference>
<evidence type="ECO:0000259" key="4">
    <source>
        <dbReference type="Pfam" id="PF04666"/>
    </source>
</evidence>
<dbReference type="Pfam" id="PF04666">
    <property type="entry name" value="MGAT4_cons"/>
    <property type="match status" value="1"/>
</dbReference>
<dbReference type="Pfam" id="PF23524">
    <property type="entry name" value="MGAT4A_C"/>
    <property type="match status" value="1"/>
</dbReference>
<gene>
    <name evidence="7" type="primary">MGAT4D</name>
</gene>
<protein>
    <submittedName>
        <fullName evidence="7">Alpha-1,3-mannosyl-glycoprotein 4-beta-N-acetylglucosaminyltransferase-like protein MGAT4D</fullName>
    </submittedName>
</protein>
<evidence type="ECO:0000313" key="6">
    <source>
        <dbReference type="Proteomes" id="UP000694871"/>
    </source>
</evidence>
<proteinExistence type="predicted"/>
<dbReference type="InterPro" id="IPR057279">
    <property type="entry name" value="MGAT4"/>
</dbReference>
<name>A0ABM1K025_GEKJA</name>
<evidence type="ECO:0000256" key="2">
    <source>
        <dbReference type="ARBA" id="ARBA00022676"/>
    </source>
</evidence>
<feature type="domain" description="MGAT4 conserved region" evidence="4">
    <location>
        <begin position="124"/>
        <end position="400"/>
    </location>
</feature>
<feature type="domain" description="MGAT4 A/B/C C-terminal" evidence="5">
    <location>
        <begin position="414"/>
        <end position="549"/>
    </location>
</feature>
<evidence type="ECO:0000313" key="7">
    <source>
        <dbReference type="RefSeq" id="XP_015267062.1"/>
    </source>
</evidence>
<accession>A0ABM1K025</accession>
<reference evidence="7" key="1">
    <citation type="submission" date="2025-08" db="UniProtKB">
        <authorList>
            <consortium name="RefSeq"/>
        </authorList>
    </citation>
    <scope>IDENTIFICATION</scope>
</reference>
<organism evidence="6 7">
    <name type="scientific">Gekko japonicus</name>
    <name type="common">Schlegel's Japanese gecko</name>
    <dbReference type="NCBI Taxonomy" id="146911"/>
    <lineage>
        <taxon>Eukaryota</taxon>
        <taxon>Metazoa</taxon>
        <taxon>Chordata</taxon>
        <taxon>Craniata</taxon>
        <taxon>Vertebrata</taxon>
        <taxon>Euteleostomi</taxon>
        <taxon>Lepidosauria</taxon>
        <taxon>Squamata</taxon>
        <taxon>Bifurcata</taxon>
        <taxon>Gekkota</taxon>
        <taxon>Gekkonidae</taxon>
        <taxon>Gekkoninae</taxon>
        <taxon>Gekko</taxon>
    </lineage>
</organism>
<evidence type="ECO:0000256" key="3">
    <source>
        <dbReference type="ARBA" id="ARBA00022679"/>
    </source>
</evidence>
<dbReference type="Proteomes" id="UP000694871">
    <property type="component" value="Unplaced"/>
</dbReference>
<dbReference type="InterPro" id="IPR056576">
    <property type="entry name" value="MGAT4_A/B/C_C"/>
</dbReference>
<evidence type="ECO:0000259" key="5">
    <source>
        <dbReference type="Pfam" id="PF23524"/>
    </source>
</evidence>
<dbReference type="InterPro" id="IPR006759">
    <property type="entry name" value="Glyco_transf_54"/>
</dbReference>
<keyword evidence="2" id="KW-0328">Glycosyltransferase</keyword>
<keyword evidence="3" id="KW-0808">Transferase</keyword>
<sequence>MADLVFNYFTSELEIDFRKCRRQSYDNAANMAGKYNGMQQKSSKEFARFIPCTGTGLDVYQSQFLELHQRLLFAEKENRKRSHELNSVLNEIKRVVGERTNVSTNVTDSAKWKMLGVSNRLPVHLTNIQYYLPHLQEQEDGIYPNVVIGQGRTGVSLVMGIPTVRREKQTYLMDTLNSLFYEMSAKQKNDCVIVIFVAEVDTEYVNSIAENIRSSFPDEVLSGALEVISPPASYYPQLSNLKETFGDSKDRVRWRTKQNLDYSFLMLYAQPKGTFYLQLEDDIIAKPDYIQIIKDFAEQQSSNDWMILEFSQLGFIGKLFRSRDLPLIVEFVLMFYKDKPIDWLLDHLLWVKVCNPERDAKHCERQKAYLRISYKPSLFQHVGIHSSLAGKIQNLKDKDFGKNQLFKAHVNPPAEVSTSLKVFQHFTLEKAYKGMECFWAFAPMAGDYILFNFFQPLKIERYLFKSGNMEHPGDKLFNTTVEILPADETDLQPAKHNAQNFKRTEDGYLQIGAFENGIADGIISPSIGKIHALRLSTHSSSPMWVLLSEIFLQT</sequence>
<keyword evidence="6" id="KW-1185">Reference proteome</keyword>
<dbReference type="PANTHER" id="PTHR12062">
    <property type="entry name" value="N-ACETYLGLUCOSAMINYLTRANSFERASE VI"/>
    <property type="match status" value="1"/>
</dbReference>
<dbReference type="GeneID" id="107110771"/>
<comment type="pathway">
    <text evidence="1">Protein modification; protein glycosylation.</text>
</comment>
<evidence type="ECO:0000256" key="1">
    <source>
        <dbReference type="ARBA" id="ARBA00004922"/>
    </source>
</evidence>
<dbReference type="PANTHER" id="PTHR12062:SF10">
    <property type="entry name" value="ALPHA-1,3-MANNOSYL-GLYCOPROTEIN 4-BETA-N-ACETYLGLUCOSAMINYLTRANSFERASE-LIKE PROTEIN MGAT4D"/>
    <property type="match status" value="1"/>
</dbReference>